<keyword evidence="2" id="KW-0614">Plasmid</keyword>
<proteinExistence type="predicted"/>
<organism evidence="2 3">
    <name type="scientific">Borreliella finlandensis</name>
    <dbReference type="NCBI Taxonomy" id="498741"/>
    <lineage>
        <taxon>Bacteria</taxon>
        <taxon>Pseudomonadati</taxon>
        <taxon>Spirochaetota</taxon>
        <taxon>Spirochaetia</taxon>
        <taxon>Spirochaetales</taxon>
        <taxon>Borreliaceae</taxon>
        <taxon>Borreliella</taxon>
    </lineage>
</organism>
<evidence type="ECO:0000313" key="3">
    <source>
        <dbReference type="Proteomes" id="UP000006166"/>
    </source>
</evidence>
<geneLocation type="plasmid" evidence="2">
    <name>lp32-6</name>
</geneLocation>
<comment type="caution">
    <text evidence="2">The sequence shown here is derived from an EMBL/GenBank/DDBJ whole genome shotgun (WGS) entry which is preliminary data.</text>
</comment>
<evidence type="ECO:0000313" key="2">
    <source>
        <dbReference type="EMBL" id="EEH00281.1"/>
    </source>
</evidence>
<feature type="region of interest" description="Disordered" evidence="1">
    <location>
        <begin position="152"/>
        <end position="173"/>
    </location>
</feature>
<name>A0A826HD34_9SPIR</name>
<dbReference type="InterPro" id="IPR027417">
    <property type="entry name" value="P-loop_NTPase"/>
</dbReference>
<gene>
    <name evidence="2" type="ORF">BSV1_M31</name>
</gene>
<dbReference type="EMBL" id="ABJZ02000006">
    <property type="protein sequence ID" value="EEH00281.1"/>
    <property type="molecule type" value="Genomic_DNA"/>
</dbReference>
<dbReference type="PROSITE" id="PS51257">
    <property type="entry name" value="PROKAR_LIPOPROTEIN"/>
    <property type="match status" value="1"/>
</dbReference>
<accession>A0A826HD34</accession>
<evidence type="ECO:0000256" key="1">
    <source>
        <dbReference type="SAM" id="MobiDB-lite"/>
    </source>
</evidence>
<keyword evidence="3" id="KW-1185">Reference proteome</keyword>
<reference evidence="2 3" key="1">
    <citation type="journal article" date="2011" name="J. Bacteriol.">
        <title>Whole genome sequence of an unusual Borrelia burgdorferi sensu lato isolate.</title>
        <authorList>
            <person name="Casjens S.R."/>
            <person name="Fraser-Liggett C.M."/>
            <person name="Mongodin E.F."/>
            <person name="Qiu W.G."/>
            <person name="Dunn J.J."/>
            <person name="Luft B.J."/>
            <person name="Schutzer S.E."/>
        </authorList>
    </citation>
    <scope>NUCLEOTIDE SEQUENCE [LARGE SCALE GENOMIC DNA]</scope>
    <source>
        <strain evidence="2 3">SV1</strain>
    </source>
</reference>
<feature type="compositionally biased region" description="Polar residues" evidence="1">
    <location>
        <begin position="159"/>
        <end position="168"/>
    </location>
</feature>
<dbReference type="AlphaFoldDB" id="A0A826HD34"/>
<sequence>MNKKMFIICAVFALIISCKNYVSSKDLGNLEQNVEGKVKGFLDTKKEELTEGIKKLGSEVSSKVKEELMQADGQPQGQVEEQVFQGADEDLKLKEEIEKKIKELKEKLKDKLKGKEEDKKKLEDELETLEKTLKEIREKRKKELEEAQKEFAKLKEQAESTTGVTQGDQAKGKGIVGAQAWSKAKKLGLNVSYSSDNGTDSNDFAKKVIGDSLKRIDEELNNSIEDGGEV</sequence>
<dbReference type="Proteomes" id="UP000006166">
    <property type="component" value="Unassembled WGS sequence"/>
</dbReference>
<dbReference type="Gene3D" id="3.40.50.300">
    <property type="entry name" value="P-loop containing nucleotide triphosphate hydrolases"/>
    <property type="match status" value="1"/>
</dbReference>
<protein>
    <submittedName>
        <fullName evidence="2">Uncharacterized protein</fullName>
    </submittedName>
</protein>
<dbReference type="RefSeq" id="WP_008882868.1">
    <property type="nucleotide sequence ID" value="NZ_ABJZ02000006.1"/>
</dbReference>